<evidence type="ECO:0000256" key="1">
    <source>
        <dbReference type="ARBA" id="ARBA00007074"/>
    </source>
</evidence>
<name>A0A931GH54_9ACTN</name>
<protein>
    <submittedName>
        <fullName evidence="8">Cell wall-associated NlpC family hydrolase</fullName>
    </submittedName>
</protein>
<evidence type="ECO:0000256" key="6">
    <source>
        <dbReference type="SAM" id="SignalP"/>
    </source>
</evidence>
<keyword evidence="2" id="KW-0645">Protease</keyword>
<dbReference type="InterPro" id="IPR051202">
    <property type="entry name" value="Peptidase_C40"/>
</dbReference>
<dbReference type="InterPro" id="IPR038765">
    <property type="entry name" value="Papain-like_cys_pep_sf"/>
</dbReference>
<gene>
    <name evidence="8" type="ORF">IW256_001163</name>
</gene>
<comment type="similarity">
    <text evidence="1">Belongs to the peptidase C40 family.</text>
</comment>
<dbReference type="EMBL" id="JADOUA010000001">
    <property type="protein sequence ID" value="MBG6087050.1"/>
    <property type="molecule type" value="Genomic_DNA"/>
</dbReference>
<dbReference type="GO" id="GO:0008234">
    <property type="term" value="F:cysteine-type peptidase activity"/>
    <property type="evidence" value="ECO:0007669"/>
    <property type="project" value="UniProtKB-KW"/>
</dbReference>
<dbReference type="Proteomes" id="UP000614047">
    <property type="component" value="Unassembled WGS sequence"/>
</dbReference>
<evidence type="ECO:0000313" key="9">
    <source>
        <dbReference type="Proteomes" id="UP000614047"/>
    </source>
</evidence>
<keyword evidence="5" id="KW-0175">Coiled coil</keyword>
<dbReference type="PANTHER" id="PTHR47053">
    <property type="entry name" value="MUREIN DD-ENDOPEPTIDASE MEPH-RELATED"/>
    <property type="match status" value="1"/>
</dbReference>
<dbReference type="InterPro" id="IPR000064">
    <property type="entry name" value="NLP_P60_dom"/>
</dbReference>
<keyword evidence="4" id="KW-0788">Thiol protease</keyword>
<evidence type="ECO:0000256" key="5">
    <source>
        <dbReference type="SAM" id="Coils"/>
    </source>
</evidence>
<reference evidence="8" key="1">
    <citation type="submission" date="2020-11" db="EMBL/GenBank/DDBJ databases">
        <title>Sequencing the genomes of 1000 actinobacteria strains.</title>
        <authorList>
            <person name="Klenk H.-P."/>
        </authorList>
    </citation>
    <scope>NUCLEOTIDE SEQUENCE</scope>
    <source>
        <strain evidence="8">DSM 43175</strain>
    </source>
</reference>
<evidence type="ECO:0000259" key="7">
    <source>
        <dbReference type="PROSITE" id="PS51935"/>
    </source>
</evidence>
<dbReference type="AlphaFoldDB" id="A0A931GH54"/>
<dbReference type="Pfam" id="PF00877">
    <property type="entry name" value="NLPC_P60"/>
    <property type="match status" value="1"/>
</dbReference>
<feature type="domain" description="NlpC/P60" evidence="7">
    <location>
        <begin position="195"/>
        <end position="314"/>
    </location>
</feature>
<evidence type="ECO:0000313" key="8">
    <source>
        <dbReference type="EMBL" id="MBG6087050.1"/>
    </source>
</evidence>
<evidence type="ECO:0000256" key="3">
    <source>
        <dbReference type="ARBA" id="ARBA00022801"/>
    </source>
</evidence>
<evidence type="ECO:0000256" key="4">
    <source>
        <dbReference type="ARBA" id="ARBA00022807"/>
    </source>
</evidence>
<proteinExistence type="inferred from homology"/>
<keyword evidence="6" id="KW-0732">Signal</keyword>
<dbReference type="Gene3D" id="3.90.1720.10">
    <property type="entry name" value="endopeptidase domain like (from Nostoc punctiforme)"/>
    <property type="match status" value="1"/>
</dbReference>
<evidence type="ECO:0000256" key="2">
    <source>
        <dbReference type="ARBA" id="ARBA00022670"/>
    </source>
</evidence>
<sequence length="314" mass="33747">MRHPVRRMRARAAVTAAVALSGLLTAGPVQAAPAPDPDKLGRQAEILTEQYNGKRLALKRALLAQRAAERQARQARAEYERVRGQASALAAARYMTPGAESEVSLFMGDDPQIALDQSAASRYLAAQQVQQLRGLVLSRMRYERNAGAARERTAEIRRITKDLAAKKARIEKLISRIPASRGSGGAPSNVAAPASGKVSVVVNAALSRVGTPYSWGAAGPNSFDCSGLMLWSYAKVGMNLPHYTGAQYNMGTRVSSLSQARPGDILFFYPDLGHNGMYLGNGKMVHAPRSGKNVEVVDLALYWAGQFVGASRLL</sequence>
<accession>A0A931GH54</accession>
<comment type="caution">
    <text evidence="8">The sequence shown here is derived from an EMBL/GenBank/DDBJ whole genome shotgun (WGS) entry which is preliminary data.</text>
</comment>
<dbReference type="GO" id="GO:0006508">
    <property type="term" value="P:proteolysis"/>
    <property type="evidence" value="ECO:0007669"/>
    <property type="project" value="UniProtKB-KW"/>
</dbReference>
<feature type="chain" id="PRO_5036865081" evidence="6">
    <location>
        <begin position="32"/>
        <end position="314"/>
    </location>
</feature>
<dbReference type="SUPFAM" id="SSF54001">
    <property type="entry name" value="Cysteine proteinases"/>
    <property type="match status" value="1"/>
</dbReference>
<feature type="coiled-coil region" evidence="5">
    <location>
        <begin position="58"/>
        <end position="85"/>
    </location>
</feature>
<dbReference type="PROSITE" id="PS51935">
    <property type="entry name" value="NLPC_P60"/>
    <property type="match status" value="1"/>
</dbReference>
<keyword evidence="9" id="KW-1185">Reference proteome</keyword>
<keyword evidence="3 8" id="KW-0378">Hydrolase</keyword>
<feature type="signal peptide" evidence="6">
    <location>
        <begin position="1"/>
        <end position="31"/>
    </location>
</feature>
<dbReference type="PANTHER" id="PTHR47053:SF1">
    <property type="entry name" value="MUREIN DD-ENDOPEPTIDASE MEPH-RELATED"/>
    <property type="match status" value="1"/>
</dbReference>
<dbReference type="RefSeq" id="WP_197009972.1">
    <property type="nucleotide sequence ID" value="NZ_BAABES010000007.1"/>
</dbReference>
<organism evidence="8 9">
    <name type="scientific">Actinomadura viridis</name>
    <dbReference type="NCBI Taxonomy" id="58110"/>
    <lineage>
        <taxon>Bacteria</taxon>
        <taxon>Bacillati</taxon>
        <taxon>Actinomycetota</taxon>
        <taxon>Actinomycetes</taxon>
        <taxon>Streptosporangiales</taxon>
        <taxon>Thermomonosporaceae</taxon>
        <taxon>Actinomadura</taxon>
    </lineage>
</organism>